<evidence type="ECO:0000256" key="1">
    <source>
        <dbReference type="ARBA" id="ARBA00023015"/>
    </source>
</evidence>
<dbReference type="Proteomes" id="UP000176037">
    <property type="component" value="Unassembled WGS sequence"/>
</dbReference>
<dbReference type="STRING" id="1856405.BFC17_05935"/>
<dbReference type="Pfam" id="PF12833">
    <property type="entry name" value="HTH_18"/>
    <property type="match status" value="1"/>
</dbReference>
<keyword evidence="6" id="KW-1185">Reference proteome</keyword>
<dbReference type="SUPFAM" id="SSF46689">
    <property type="entry name" value="Homeodomain-like"/>
    <property type="match status" value="2"/>
</dbReference>
<dbReference type="InterPro" id="IPR009057">
    <property type="entry name" value="Homeodomain-like_sf"/>
</dbReference>
<proteinExistence type="predicted"/>
<sequence length="321" mass="35864">MQPFRLVNAQSDKQAVAFAGTCEVITYDSAQLNIFAAELSHCQPHWHEAPELVYVLKGALSLTVHQQEVTLNTGDLAYIGPDLIHALENQHQCALLTLQFSPQLGHDTHTLPAGFGHFRADTPVARQLVSQCFTLLERVLQPDAAFFALQACTYSLLVLLEEQLGQQPQIPAGTATDSREEMVIRQSIAYINEAFAEPLTIADLADRAYLSYSHFSRLFKKVSGYSPSDYLAMVRVNHAKPLLKSMQVPITDIAERAGFAEHRAMLAAFKKYCGVTPTEYRKQYYADFEWRADDERVTSTPNKPLALSSARKMMQASILNQ</sequence>
<dbReference type="Pfam" id="PF07883">
    <property type="entry name" value="Cupin_2"/>
    <property type="match status" value="1"/>
</dbReference>
<evidence type="ECO:0000313" key="5">
    <source>
        <dbReference type="EMBL" id="OFI32692.1"/>
    </source>
</evidence>
<dbReference type="OrthoDB" id="6335239at2"/>
<dbReference type="PANTHER" id="PTHR43280:SF2">
    <property type="entry name" value="HTH-TYPE TRANSCRIPTIONAL REGULATOR EXSA"/>
    <property type="match status" value="1"/>
</dbReference>
<dbReference type="InterPro" id="IPR013096">
    <property type="entry name" value="Cupin_2"/>
</dbReference>
<dbReference type="Gene3D" id="2.60.120.10">
    <property type="entry name" value="Jelly Rolls"/>
    <property type="match status" value="1"/>
</dbReference>
<comment type="caution">
    <text evidence="5">The sequence shown here is derived from an EMBL/GenBank/DDBJ whole genome shotgun (WGS) entry which is preliminary data.</text>
</comment>
<dbReference type="EMBL" id="MJIC01000016">
    <property type="protein sequence ID" value="OFI32692.1"/>
    <property type="molecule type" value="Genomic_DNA"/>
</dbReference>
<dbReference type="InterPro" id="IPR011051">
    <property type="entry name" value="RmlC_Cupin_sf"/>
</dbReference>
<dbReference type="Gene3D" id="1.10.10.60">
    <property type="entry name" value="Homeodomain-like"/>
    <property type="match status" value="2"/>
</dbReference>
<gene>
    <name evidence="5" type="ORF">BFC17_05935</name>
</gene>
<dbReference type="PROSITE" id="PS01124">
    <property type="entry name" value="HTH_ARAC_FAMILY_2"/>
    <property type="match status" value="1"/>
</dbReference>
<reference evidence="5 6" key="1">
    <citation type="submission" date="2016-09" db="EMBL/GenBank/DDBJ databases">
        <title>Alteromonas lipolytica, a new species isolated from sea water.</title>
        <authorList>
            <person name="Wu Y.-H."/>
            <person name="Cheng H."/>
            <person name="Xu X.-W."/>
        </authorList>
    </citation>
    <scope>NUCLEOTIDE SEQUENCE [LARGE SCALE GENOMIC DNA]</scope>
    <source>
        <strain evidence="5 6">JW12</strain>
    </source>
</reference>
<dbReference type="AlphaFoldDB" id="A0A1E8F9V1"/>
<keyword evidence="2" id="KW-0238">DNA-binding</keyword>
<dbReference type="GO" id="GO:0003700">
    <property type="term" value="F:DNA-binding transcription factor activity"/>
    <property type="evidence" value="ECO:0007669"/>
    <property type="project" value="InterPro"/>
</dbReference>
<keyword evidence="3" id="KW-0804">Transcription</keyword>
<evidence type="ECO:0000259" key="4">
    <source>
        <dbReference type="PROSITE" id="PS01124"/>
    </source>
</evidence>
<protein>
    <recommendedName>
        <fullName evidence="4">HTH araC/xylS-type domain-containing protein</fullName>
    </recommendedName>
</protein>
<dbReference type="InterPro" id="IPR014710">
    <property type="entry name" value="RmlC-like_jellyroll"/>
</dbReference>
<organism evidence="5 6">
    <name type="scientific">Alteromonas lipolytica</name>
    <dbReference type="NCBI Taxonomy" id="1856405"/>
    <lineage>
        <taxon>Bacteria</taxon>
        <taxon>Pseudomonadati</taxon>
        <taxon>Pseudomonadota</taxon>
        <taxon>Gammaproteobacteria</taxon>
        <taxon>Alteromonadales</taxon>
        <taxon>Alteromonadaceae</taxon>
        <taxon>Alteromonas/Salinimonas group</taxon>
        <taxon>Alteromonas</taxon>
    </lineage>
</organism>
<dbReference type="RefSeq" id="WP_070178220.1">
    <property type="nucleotide sequence ID" value="NZ_BMJR01000005.1"/>
</dbReference>
<dbReference type="SUPFAM" id="SSF51182">
    <property type="entry name" value="RmlC-like cupins"/>
    <property type="match status" value="1"/>
</dbReference>
<evidence type="ECO:0000313" key="6">
    <source>
        <dbReference type="Proteomes" id="UP000176037"/>
    </source>
</evidence>
<evidence type="ECO:0000256" key="2">
    <source>
        <dbReference type="ARBA" id="ARBA00023125"/>
    </source>
</evidence>
<keyword evidence="1" id="KW-0805">Transcription regulation</keyword>
<dbReference type="CDD" id="cd02208">
    <property type="entry name" value="cupin_RmlC-like"/>
    <property type="match status" value="1"/>
</dbReference>
<dbReference type="SMART" id="SM00342">
    <property type="entry name" value="HTH_ARAC"/>
    <property type="match status" value="1"/>
</dbReference>
<dbReference type="PANTHER" id="PTHR43280">
    <property type="entry name" value="ARAC-FAMILY TRANSCRIPTIONAL REGULATOR"/>
    <property type="match status" value="1"/>
</dbReference>
<evidence type="ECO:0000256" key="3">
    <source>
        <dbReference type="ARBA" id="ARBA00023163"/>
    </source>
</evidence>
<name>A0A1E8F9V1_9ALTE</name>
<feature type="domain" description="HTH araC/xylS-type" evidence="4">
    <location>
        <begin position="185"/>
        <end position="283"/>
    </location>
</feature>
<dbReference type="GO" id="GO:0043565">
    <property type="term" value="F:sequence-specific DNA binding"/>
    <property type="evidence" value="ECO:0007669"/>
    <property type="project" value="InterPro"/>
</dbReference>
<dbReference type="InterPro" id="IPR018060">
    <property type="entry name" value="HTH_AraC"/>
</dbReference>
<accession>A0A1E8F9V1</accession>